<dbReference type="SUPFAM" id="SSF55781">
    <property type="entry name" value="GAF domain-like"/>
    <property type="match status" value="1"/>
</dbReference>
<dbReference type="SUPFAM" id="SSF55785">
    <property type="entry name" value="PYP-like sensor domain (PAS domain)"/>
    <property type="match status" value="1"/>
</dbReference>
<dbReference type="STRING" id="298654.FraEuI1c_3217"/>
<organism evidence="2 3">
    <name type="scientific">Pseudofrankia inefficax (strain DSM 45817 / CECT 9037 / DDB 130130 / EuI1c)</name>
    <name type="common">Frankia inefficax</name>
    <dbReference type="NCBI Taxonomy" id="298654"/>
    <lineage>
        <taxon>Bacteria</taxon>
        <taxon>Bacillati</taxon>
        <taxon>Actinomycetota</taxon>
        <taxon>Actinomycetes</taxon>
        <taxon>Frankiales</taxon>
        <taxon>Frankiaceae</taxon>
        <taxon>Pseudofrankia</taxon>
    </lineage>
</organism>
<dbReference type="Gene3D" id="3.30.450.40">
    <property type="match status" value="1"/>
</dbReference>
<protein>
    <submittedName>
        <fullName evidence="2">Diguanylate cyclase</fullName>
    </submittedName>
</protein>
<dbReference type="Pfam" id="PF00990">
    <property type="entry name" value="GGDEF"/>
    <property type="match status" value="1"/>
</dbReference>
<evidence type="ECO:0000313" key="2">
    <source>
        <dbReference type="EMBL" id="ADP81230.1"/>
    </source>
</evidence>
<feature type="domain" description="GGDEF" evidence="1">
    <location>
        <begin position="397"/>
        <end position="528"/>
    </location>
</feature>
<dbReference type="PROSITE" id="PS50887">
    <property type="entry name" value="GGDEF"/>
    <property type="match status" value="1"/>
</dbReference>
<dbReference type="KEGG" id="fri:FraEuI1c_3217"/>
<dbReference type="HOGENOM" id="CLU_480419_0_0_11"/>
<reference evidence="2 3" key="1">
    <citation type="submission" date="2010-10" db="EMBL/GenBank/DDBJ databases">
        <title>Complete sequence of Frankia sp. EuI1c.</title>
        <authorList>
            <consortium name="US DOE Joint Genome Institute"/>
            <person name="Lucas S."/>
            <person name="Copeland A."/>
            <person name="Lapidus A."/>
            <person name="Cheng J.-F."/>
            <person name="Bruce D."/>
            <person name="Goodwin L."/>
            <person name="Pitluck S."/>
            <person name="Chertkov O."/>
            <person name="Detter J.C."/>
            <person name="Han C."/>
            <person name="Tapia R."/>
            <person name="Land M."/>
            <person name="Hauser L."/>
            <person name="Jeffries C."/>
            <person name="Kyrpides N."/>
            <person name="Ivanova N."/>
            <person name="Mikhailova N."/>
            <person name="Beauchemin N."/>
            <person name="Sen A."/>
            <person name="Sur S.A."/>
            <person name="Gtari M."/>
            <person name="Wall L."/>
            <person name="Tisa L."/>
            <person name="Woyke T."/>
        </authorList>
    </citation>
    <scope>NUCLEOTIDE SEQUENCE [LARGE SCALE GENOMIC DNA]</scope>
    <source>
        <strain evidence="3">DSM 45817 / CECT 9037 / EuI1c</strain>
    </source>
</reference>
<dbReference type="InterPro" id="IPR043128">
    <property type="entry name" value="Rev_trsase/Diguanyl_cyclase"/>
</dbReference>
<evidence type="ECO:0000313" key="3">
    <source>
        <dbReference type="Proteomes" id="UP000002484"/>
    </source>
</evidence>
<keyword evidence="3" id="KW-1185">Reference proteome</keyword>
<sequence length="532" mass="57954">MGPHEAEDGVYSPPSRSERVGRVLDIESLFVAGGDTGRVMAAKDWSATTLGPAQGWSQSLCTSVGICLESRFPMIVMWGADLVYIYNDACIPHLGDKHPDAMGKTLHDVWPEVWDELRPLAAQVMSGGGATWSSNKRLLLRRHGYLEEAYFTFSFSPVREASDGGRIAGVLSTYQETTQQVIRGRRLACQRELATTLARLRTQRSVCIRVPSVLGNYPDDIPYCLLLLWGRCPSLSAPRSIASSGLNGRRTVRAALVELENSGVLPRIINTTSLGGGRAVSELPPWGSVRLAAGSPPPRTAVAVALRSRGSATTVGVLIVGISDLLALDQDYRDFIETIANQVSLSLMLARTYEAERTRAASAQRSSLHDALTGLPNRTSFFRQLSRALLRSDQKSGRVAVLFIDLDGFKAVNDALGHREGDHLLREVADRLRRTLRPSDAVARFAGDEFAVLCEDISTIGAVEAVASRIVEALTLARSRDRFVVTASVGIALSGPELLDPEELLNAADLAMYAAKRQGRGRYLFYEESMRS</sequence>
<dbReference type="CDD" id="cd01949">
    <property type="entry name" value="GGDEF"/>
    <property type="match status" value="1"/>
</dbReference>
<dbReference type="Proteomes" id="UP000002484">
    <property type="component" value="Chromosome"/>
</dbReference>
<accession>E3IU37</accession>
<dbReference type="RefSeq" id="WP_013424348.1">
    <property type="nucleotide sequence ID" value="NC_014666.1"/>
</dbReference>
<dbReference type="EMBL" id="CP002299">
    <property type="protein sequence ID" value="ADP81230.1"/>
    <property type="molecule type" value="Genomic_DNA"/>
</dbReference>
<dbReference type="SMART" id="SM00267">
    <property type="entry name" value="GGDEF"/>
    <property type="match status" value="1"/>
</dbReference>
<gene>
    <name evidence="2" type="ordered locus">FraEuI1c_3217</name>
</gene>
<dbReference type="AlphaFoldDB" id="E3IU37"/>
<dbReference type="NCBIfam" id="TIGR00254">
    <property type="entry name" value="GGDEF"/>
    <property type="match status" value="1"/>
</dbReference>
<proteinExistence type="predicted"/>
<dbReference type="eggNOG" id="COG2199">
    <property type="taxonomic scope" value="Bacteria"/>
</dbReference>
<dbReference type="InterPro" id="IPR035965">
    <property type="entry name" value="PAS-like_dom_sf"/>
</dbReference>
<dbReference type="InParanoid" id="E3IU37"/>
<dbReference type="Gene3D" id="3.30.450.20">
    <property type="entry name" value="PAS domain"/>
    <property type="match status" value="1"/>
</dbReference>
<dbReference type="InterPro" id="IPR029016">
    <property type="entry name" value="GAF-like_dom_sf"/>
</dbReference>
<evidence type="ECO:0000259" key="1">
    <source>
        <dbReference type="PROSITE" id="PS50887"/>
    </source>
</evidence>
<dbReference type="InterPro" id="IPR029787">
    <property type="entry name" value="Nucleotide_cyclase"/>
</dbReference>
<dbReference type="FunFam" id="3.30.70.270:FF:000001">
    <property type="entry name" value="Diguanylate cyclase domain protein"/>
    <property type="match status" value="1"/>
</dbReference>
<name>E3IU37_PSEI1</name>
<dbReference type="InterPro" id="IPR000160">
    <property type="entry name" value="GGDEF_dom"/>
</dbReference>
<dbReference type="PANTHER" id="PTHR44757">
    <property type="entry name" value="DIGUANYLATE CYCLASE DGCP"/>
    <property type="match status" value="1"/>
</dbReference>
<dbReference type="Gene3D" id="3.30.70.270">
    <property type="match status" value="1"/>
</dbReference>
<dbReference type="SUPFAM" id="SSF55073">
    <property type="entry name" value="Nucleotide cyclase"/>
    <property type="match status" value="1"/>
</dbReference>
<dbReference type="PANTHER" id="PTHR44757:SF4">
    <property type="entry name" value="DIGUANYLATE CYCLASE DGCE-RELATED"/>
    <property type="match status" value="1"/>
</dbReference>
<dbReference type="InterPro" id="IPR052155">
    <property type="entry name" value="Biofilm_reg_signaling"/>
</dbReference>